<keyword evidence="2" id="KW-0472">Membrane</keyword>
<feature type="region of interest" description="Disordered" evidence="1">
    <location>
        <begin position="53"/>
        <end position="151"/>
    </location>
</feature>
<evidence type="ECO:0000313" key="3">
    <source>
        <dbReference type="EMBL" id="CAH9080076.1"/>
    </source>
</evidence>
<proteinExistence type="predicted"/>
<organism evidence="3 4">
    <name type="scientific">Cuscuta epithymum</name>
    <dbReference type="NCBI Taxonomy" id="186058"/>
    <lineage>
        <taxon>Eukaryota</taxon>
        <taxon>Viridiplantae</taxon>
        <taxon>Streptophyta</taxon>
        <taxon>Embryophyta</taxon>
        <taxon>Tracheophyta</taxon>
        <taxon>Spermatophyta</taxon>
        <taxon>Magnoliopsida</taxon>
        <taxon>eudicotyledons</taxon>
        <taxon>Gunneridae</taxon>
        <taxon>Pentapetalae</taxon>
        <taxon>asterids</taxon>
        <taxon>lamiids</taxon>
        <taxon>Solanales</taxon>
        <taxon>Convolvulaceae</taxon>
        <taxon>Cuscuteae</taxon>
        <taxon>Cuscuta</taxon>
        <taxon>Cuscuta subgen. Cuscuta</taxon>
    </lineage>
</organism>
<keyword evidence="4" id="KW-1185">Reference proteome</keyword>
<feature type="compositionally biased region" description="Polar residues" evidence="1">
    <location>
        <begin position="1"/>
        <end position="16"/>
    </location>
</feature>
<dbReference type="PANTHER" id="PTHR33429:SF7">
    <property type="entry name" value="OS02G0708000 PROTEIN"/>
    <property type="match status" value="1"/>
</dbReference>
<feature type="transmembrane region" description="Helical" evidence="2">
    <location>
        <begin position="30"/>
        <end position="51"/>
    </location>
</feature>
<reference evidence="3" key="1">
    <citation type="submission" date="2022-07" db="EMBL/GenBank/DDBJ databases">
        <authorList>
            <person name="Macas J."/>
            <person name="Novak P."/>
            <person name="Neumann P."/>
        </authorList>
    </citation>
    <scope>NUCLEOTIDE SEQUENCE</scope>
</reference>
<protein>
    <recommendedName>
        <fullName evidence="5">Transmembrane protein</fullName>
    </recommendedName>
</protein>
<feature type="region of interest" description="Disordered" evidence="1">
    <location>
        <begin position="1"/>
        <end position="25"/>
    </location>
</feature>
<evidence type="ECO:0000256" key="2">
    <source>
        <dbReference type="SAM" id="Phobius"/>
    </source>
</evidence>
<comment type="caution">
    <text evidence="3">The sequence shown here is derived from an EMBL/GenBank/DDBJ whole genome shotgun (WGS) entry which is preliminary data.</text>
</comment>
<name>A0AAV0CQL1_9ASTE</name>
<evidence type="ECO:0000313" key="4">
    <source>
        <dbReference type="Proteomes" id="UP001152523"/>
    </source>
</evidence>
<gene>
    <name evidence="3" type="ORF">CEPIT_LOCUS7202</name>
</gene>
<dbReference type="PANTHER" id="PTHR33429">
    <property type="entry name" value="OS02G0708000 PROTEIN-RELATED"/>
    <property type="match status" value="1"/>
</dbReference>
<feature type="compositionally biased region" description="Basic and acidic residues" evidence="1">
    <location>
        <begin position="85"/>
        <end position="99"/>
    </location>
</feature>
<dbReference type="AlphaFoldDB" id="A0AAV0CQL1"/>
<accession>A0AAV0CQL1</accession>
<evidence type="ECO:0000256" key="1">
    <source>
        <dbReference type="SAM" id="MobiDB-lite"/>
    </source>
</evidence>
<keyword evidence="2" id="KW-0812">Transmembrane</keyword>
<keyword evidence="2" id="KW-1133">Transmembrane helix</keyword>
<evidence type="ECO:0008006" key="5">
    <source>
        <dbReference type="Google" id="ProtNLM"/>
    </source>
</evidence>
<dbReference type="Proteomes" id="UP001152523">
    <property type="component" value="Unassembled WGS sequence"/>
</dbReference>
<sequence length="151" mass="16435">MSQPQVNPINTYITPPSSVSSSNSDSNGSFGPVFVILAVVVVLSAIACVFGRVCNGGKSPKGAKKESKKGKKGEERKANNPISHTLDHKEWGQPRKFQNEEDIEIGFDVKRKPKPSSNKVHEDPRGPKPYQHGPQRGQGFSKGPVRFANNV</sequence>
<dbReference type="EMBL" id="CAMAPF010000034">
    <property type="protein sequence ID" value="CAH9080076.1"/>
    <property type="molecule type" value="Genomic_DNA"/>
</dbReference>